<reference evidence="2" key="1">
    <citation type="submission" date="2023-03" db="EMBL/GenBank/DDBJ databases">
        <title>Massive genome expansion in bonnet fungi (Mycena s.s.) driven by repeated elements and novel gene families across ecological guilds.</title>
        <authorList>
            <consortium name="Lawrence Berkeley National Laboratory"/>
            <person name="Harder C.B."/>
            <person name="Miyauchi S."/>
            <person name="Viragh M."/>
            <person name="Kuo A."/>
            <person name="Thoen E."/>
            <person name="Andreopoulos B."/>
            <person name="Lu D."/>
            <person name="Skrede I."/>
            <person name="Drula E."/>
            <person name="Henrissat B."/>
            <person name="Morin E."/>
            <person name="Kohler A."/>
            <person name="Barry K."/>
            <person name="LaButti K."/>
            <person name="Morin E."/>
            <person name="Salamov A."/>
            <person name="Lipzen A."/>
            <person name="Mereny Z."/>
            <person name="Hegedus B."/>
            <person name="Baldrian P."/>
            <person name="Stursova M."/>
            <person name="Weitz H."/>
            <person name="Taylor A."/>
            <person name="Grigoriev I.V."/>
            <person name="Nagy L.G."/>
            <person name="Martin F."/>
            <person name="Kauserud H."/>
        </authorList>
    </citation>
    <scope>NUCLEOTIDE SEQUENCE</scope>
    <source>
        <strain evidence="2">CBHHK002</strain>
    </source>
</reference>
<keyword evidence="3" id="KW-1185">Reference proteome</keyword>
<dbReference type="AlphaFoldDB" id="A0AAD6ZKU0"/>
<accession>A0AAD6ZKU0</accession>
<evidence type="ECO:0000313" key="2">
    <source>
        <dbReference type="EMBL" id="KAJ7326268.1"/>
    </source>
</evidence>
<name>A0AAD6ZKU0_9AGAR</name>
<dbReference type="EMBL" id="JARIHO010000042">
    <property type="protein sequence ID" value="KAJ7326268.1"/>
    <property type="molecule type" value="Genomic_DNA"/>
</dbReference>
<dbReference type="Proteomes" id="UP001218218">
    <property type="component" value="Unassembled WGS sequence"/>
</dbReference>
<feature type="coiled-coil region" evidence="1">
    <location>
        <begin position="238"/>
        <end position="265"/>
    </location>
</feature>
<proteinExistence type="predicted"/>
<keyword evidence="1" id="KW-0175">Coiled coil</keyword>
<sequence>MAPSSEVSPRNYNYKPRNHNYAPVYVAGFGIAPAPPPLPPLSTKILARTGNRGGPHDQLQSPLFGTLFPELRNLIFIYALTEYDDHTRRYRRHSHYYRPGFEYAKSIWTNLLLICRRVYLETHLVPVSQNEHVFWMHQSPPYGKHASNYETYFGQMSRLQRGAVQSVRLFTQTSWLENKRAPLEDAQVGRWPAGLVVPKLTITIRHSDWNYWESGHALRIEEPDNTKWGGWIGSVPGLQELELELETLETKKDELEERVQVARRWTFPLANGACLVHDGAPPVQSVWLATAALAPPGARRLLARNSRQIFDPGSEKGQDIVYPLDLKLHVKRLAFKLESVVLNK</sequence>
<comment type="caution">
    <text evidence="2">The sequence shown here is derived from an EMBL/GenBank/DDBJ whole genome shotgun (WGS) entry which is preliminary data.</text>
</comment>
<protein>
    <submittedName>
        <fullName evidence="2">Uncharacterized protein</fullName>
    </submittedName>
</protein>
<evidence type="ECO:0000256" key="1">
    <source>
        <dbReference type="SAM" id="Coils"/>
    </source>
</evidence>
<evidence type="ECO:0000313" key="3">
    <source>
        <dbReference type="Proteomes" id="UP001218218"/>
    </source>
</evidence>
<gene>
    <name evidence="2" type="ORF">DFH08DRAFT_710456</name>
</gene>
<organism evidence="2 3">
    <name type="scientific">Mycena albidolilacea</name>
    <dbReference type="NCBI Taxonomy" id="1033008"/>
    <lineage>
        <taxon>Eukaryota</taxon>
        <taxon>Fungi</taxon>
        <taxon>Dikarya</taxon>
        <taxon>Basidiomycota</taxon>
        <taxon>Agaricomycotina</taxon>
        <taxon>Agaricomycetes</taxon>
        <taxon>Agaricomycetidae</taxon>
        <taxon>Agaricales</taxon>
        <taxon>Marasmiineae</taxon>
        <taxon>Mycenaceae</taxon>
        <taxon>Mycena</taxon>
    </lineage>
</organism>